<proteinExistence type="predicted"/>
<evidence type="ECO:0000259" key="2">
    <source>
        <dbReference type="Pfam" id="PF23055"/>
    </source>
</evidence>
<feature type="domain" description="DUF7041" evidence="2">
    <location>
        <begin position="43"/>
        <end position="109"/>
    </location>
</feature>
<gene>
    <name evidence="3" type="ORF">V9T40_008531</name>
</gene>
<evidence type="ECO:0000313" key="4">
    <source>
        <dbReference type="Proteomes" id="UP001367676"/>
    </source>
</evidence>
<dbReference type="EMBL" id="JBBCAQ010000010">
    <property type="protein sequence ID" value="KAK7601090.1"/>
    <property type="molecule type" value="Genomic_DNA"/>
</dbReference>
<dbReference type="Proteomes" id="UP001367676">
    <property type="component" value="Unassembled WGS sequence"/>
</dbReference>
<feature type="region of interest" description="Disordered" evidence="1">
    <location>
        <begin position="1"/>
        <end position="23"/>
    </location>
</feature>
<keyword evidence="4" id="KW-1185">Reference proteome</keyword>
<reference evidence="3 4" key="1">
    <citation type="submission" date="2024-03" db="EMBL/GenBank/DDBJ databases">
        <title>Adaptation during the transition from Ophiocordyceps entomopathogen to insect associate is accompanied by gene loss and intensified selection.</title>
        <authorList>
            <person name="Ward C.M."/>
            <person name="Onetto C.A."/>
            <person name="Borneman A.R."/>
        </authorList>
    </citation>
    <scope>NUCLEOTIDE SEQUENCE [LARGE SCALE GENOMIC DNA]</scope>
    <source>
        <strain evidence="3">AWRI1</strain>
        <tissue evidence="3">Single Adult Female</tissue>
    </source>
</reference>
<dbReference type="PANTHER" id="PTHR33327">
    <property type="entry name" value="ENDONUCLEASE"/>
    <property type="match status" value="1"/>
</dbReference>
<protein>
    <recommendedName>
        <fullName evidence="2">DUF7041 domain-containing protein</fullName>
    </recommendedName>
</protein>
<name>A0AAN9TQT0_9HEMI</name>
<dbReference type="InterPro" id="IPR055469">
    <property type="entry name" value="DUF7041"/>
</dbReference>
<accession>A0AAN9TQT0</accession>
<dbReference type="Pfam" id="PF23055">
    <property type="entry name" value="DUF7041"/>
    <property type="match status" value="1"/>
</dbReference>
<evidence type="ECO:0000256" key="1">
    <source>
        <dbReference type="SAM" id="MobiDB-lite"/>
    </source>
</evidence>
<sequence length="164" mass="17635">MGDGKTGEGATEEGSTSASKQTVPAATITTEVAAATGSGLTYAEASFAFSEVSAERTRYHHVITAIPSEILRNVADVIRDPPTAPYIAVKERLLSMYADSEDQRICRVLQGMALGDRKPSALLRDMERHAQGKLSTALMRTLFTSLLLDDVQRILVPSTSPLPE</sequence>
<dbReference type="AlphaFoldDB" id="A0AAN9TQT0"/>
<organism evidence="3 4">
    <name type="scientific">Parthenolecanium corni</name>
    <dbReference type="NCBI Taxonomy" id="536013"/>
    <lineage>
        <taxon>Eukaryota</taxon>
        <taxon>Metazoa</taxon>
        <taxon>Ecdysozoa</taxon>
        <taxon>Arthropoda</taxon>
        <taxon>Hexapoda</taxon>
        <taxon>Insecta</taxon>
        <taxon>Pterygota</taxon>
        <taxon>Neoptera</taxon>
        <taxon>Paraneoptera</taxon>
        <taxon>Hemiptera</taxon>
        <taxon>Sternorrhyncha</taxon>
        <taxon>Coccoidea</taxon>
        <taxon>Coccidae</taxon>
        <taxon>Parthenolecanium</taxon>
    </lineage>
</organism>
<evidence type="ECO:0000313" key="3">
    <source>
        <dbReference type="EMBL" id="KAK7601090.1"/>
    </source>
</evidence>
<comment type="caution">
    <text evidence="3">The sequence shown here is derived from an EMBL/GenBank/DDBJ whole genome shotgun (WGS) entry which is preliminary data.</text>
</comment>
<dbReference type="PANTHER" id="PTHR33327:SF3">
    <property type="entry name" value="RNA-DIRECTED DNA POLYMERASE"/>
    <property type="match status" value="1"/>
</dbReference>